<name>A0AAD6J0G6_DREDA</name>
<gene>
    <name evidence="2" type="ORF">Dda_2973</name>
</gene>
<keyword evidence="3" id="KW-1185">Reference proteome</keyword>
<comment type="caution">
    <text evidence="2">The sequence shown here is derived from an EMBL/GenBank/DDBJ whole genome shotgun (WGS) entry which is preliminary data.</text>
</comment>
<accession>A0AAD6J0G6</accession>
<dbReference type="Proteomes" id="UP001221413">
    <property type="component" value="Unassembled WGS sequence"/>
</dbReference>
<evidence type="ECO:0000313" key="2">
    <source>
        <dbReference type="EMBL" id="KAJ6262168.1"/>
    </source>
</evidence>
<organism evidence="2 3">
    <name type="scientific">Drechslerella dactyloides</name>
    <name type="common">Nematode-trapping fungus</name>
    <name type="synonym">Arthrobotrys dactyloides</name>
    <dbReference type="NCBI Taxonomy" id="74499"/>
    <lineage>
        <taxon>Eukaryota</taxon>
        <taxon>Fungi</taxon>
        <taxon>Dikarya</taxon>
        <taxon>Ascomycota</taxon>
        <taxon>Pezizomycotina</taxon>
        <taxon>Orbiliomycetes</taxon>
        <taxon>Orbiliales</taxon>
        <taxon>Orbiliaceae</taxon>
        <taxon>Drechslerella</taxon>
    </lineage>
</organism>
<dbReference type="InterPro" id="IPR052609">
    <property type="entry name" value="Ribosome_Biogenesis_Reg"/>
</dbReference>
<dbReference type="Pfam" id="PF10441">
    <property type="entry name" value="Urb2"/>
    <property type="match status" value="1"/>
</dbReference>
<dbReference type="EMBL" id="JAQGDS010000003">
    <property type="protein sequence ID" value="KAJ6262168.1"/>
    <property type="molecule type" value="Genomic_DNA"/>
</dbReference>
<protein>
    <recommendedName>
        <fullName evidence="1">Nucleolar 27S pre-rRNA processing Urb2/Npa2 C-terminal domain-containing protein</fullName>
    </recommendedName>
</protein>
<sequence>MFQNEKPTMRLQSTAALTKSLRDKKTPLLDLLPVAQAVYRNQAPIFFPGKEQWLVEWLVERLDEPASSPDGRLSPEAWDILYELLTTPNLNTTAAAATLKKHKFVGILARTLSDAAARYKSADGRQVDGSASTDVEMHNAAATSPTSSSATEPGSPLVRIAFCRQGGSSRLERKNQVRQGQQIHTLFVSVFRVVEFLRTRFEKSAGGAVETSKRRRLDLTTPVLKHSPETAASLLEAYLGLLDTMIQGLGYVDEAAGWTHSCLLIWKSCSHGISDATGLVTLVSEKLMRPIAKLLCFRPVPSDIRDLAAWFFGTHLFQPISGAKEKQHDFLLAFKPLADACSGRETSRIDSNSALHSLSTILELAIEKADRDYSVKQRRQADGFVSVLLSWMLSLTDTQTSIQGQLLDIAIRQKIAVEDAALRTLTNSALRIPYAIDWKLLQAIVKIDLDILLSAADSTIFSNLSECDIRTCDEDVWAFVEQIVTASVEARDLEAFIGRWLKLLASTEGVPCSLWRSDRLQSLMSSYTETGLTQNQIVNILTTCASAAAGRSASVVIDSILRGVSRVDTIDKLSSGGVDTSLFNHLTKEYVGSDSQTRWQCLRPLLRVLEIWPVLDCSSETLKDGVMNRTKTLIAKASNLSEDAAKELSLLLTMAFVLRERSSLSIGELEVIFRDYIKLLPETGKPSGPNSWDGSFDSMSTCSNCVTAQLDRTLLQEFVTRFLEAVSQADVLKGSVNARSAWATLVKTDSAVYDNILIKVDALFNGVIATLRSQPATRGQISVVVEMLNQCPLSALRKSQREAFLDILFQFAKDATSSPEIVDVFGALNRLARLSTNSSTLATSSGLRGGLYSLFAKATDCNLETETELVTSVVRHLAESRHDEKATHQLVAATDLAIELLEKLNTSDIGPRVWAYCLVKSTFDIQVDDVAKSKLSLLTSKISTVLVGDLIASISQWDKTGGFSQTSIDMMLLESFVSKNADQTSASGIRDKIEPLLVGLDQALAEVSDEALTPRTRQSLSYYARLVCATSADDGKQATDIVLNLCEKATMLSDPQMETRINILFSQLVLAIPTCDHFEASCTILNIINMLLKDKLIGKPQGLSMSQLNVEELFASIVVTASRFGPRFDNPEANTDAIFIPLCSILANVLSSQRFRIKGRHGLFVTALAGLINILFLPRVGGRRKTDAGIHPPWLSVLKNWTVTKEAALAYSRLLTMLCNPSTSSVRMNRKADNLSSATVAAKKAVEPHIPSLLNKYINLSLTHHLPSDVRAALTPGLYAMFDVMQASTLRTLNMSLDNPGRVIFKSLYEDWNKFGKWVD</sequence>
<dbReference type="GO" id="GO:0005730">
    <property type="term" value="C:nucleolus"/>
    <property type="evidence" value="ECO:0007669"/>
    <property type="project" value="TreeGrafter"/>
</dbReference>
<reference evidence="2" key="1">
    <citation type="submission" date="2023-01" db="EMBL/GenBank/DDBJ databases">
        <title>The chitinases involved in constricting ring structure development in the nematode-trapping fungus Drechslerella dactyloides.</title>
        <authorList>
            <person name="Wang R."/>
            <person name="Zhang L."/>
            <person name="Tang P."/>
            <person name="Li S."/>
            <person name="Liang L."/>
        </authorList>
    </citation>
    <scope>NUCLEOTIDE SEQUENCE</scope>
    <source>
        <strain evidence="2">YMF1.00031</strain>
    </source>
</reference>
<dbReference type="InterPro" id="IPR018849">
    <property type="entry name" value="Urb2/Npa2_C"/>
</dbReference>
<dbReference type="PANTHER" id="PTHR15682">
    <property type="entry name" value="UNHEALTHY RIBOSOME BIOGENESIS PROTEIN 2 HOMOLOG"/>
    <property type="match status" value="1"/>
</dbReference>
<dbReference type="PANTHER" id="PTHR15682:SF2">
    <property type="entry name" value="UNHEALTHY RIBOSOME BIOGENESIS PROTEIN 2 HOMOLOG"/>
    <property type="match status" value="1"/>
</dbReference>
<dbReference type="GO" id="GO:0042254">
    <property type="term" value="P:ribosome biogenesis"/>
    <property type="evidence" value="ECO:0007669"/>
    <property type="project" value="TreeGrafter"/>
</dbReference>
<evidence type="ECO:0000259" key="1">
    <source>
        <dbReference type="Pfam" id="PF10441"/>
    </source>
</evidence>
<feature type="domain" description="Nucleolar 27S pre-rRNA processing Urb2/Npa2 C-terminal" evidence="1">
    <location>
        <begin position="1084"/>
        <end position="1319"/>
    </location>
</feature>
<evidence type="ECO:0000313" key="3">
    <source>
        <dbReference type="Proteomes" id="UP001221413"/>
    </source>
</evidence>
<proteinExistence type="predicted"/>